<evidence type="ECO:0000259" key="1">
    <source>
        <dbReference type="Pfam" id="PF24891"/>
    </source>
</evidence>
<reference evidence="2 3" key="1">
    <citation type="submission" date="2020-08" db="EMBL/GenBank/DDBJ databases">
        <title>Genomic Encyclopedia of Type Strains, Phase IV (KMG-IV): sequencing the most valuable type-strain genomes for metagenomic binning, comparative biology and taxonomic classification.</title>
        <authorList>
            <person name="Goeker M."/>
        </authorList>
    </citation>
    <scope>NUCLEOTIDE SEQUENCE [LARGE SCALE GENOMIC DNA]</scope>
    <source>
        <strain evidence="2 3">DSM 101015</strain>
    </source>
</reference>
<feature type="domain" description="DUF7742" evidence="1">
    <location>
        <begin position="2"/>
        <end position="88"/>
    </location>
</feature>
<name>A0A7W6MAV3_9RHOB</name>
<sequence>MRPAFYSDASAAARVLLSVPHASRRKCAAKMIKKAMKADQFVRRYERLHPKWGNGTLRSVALTCNPTNEPSFDNSDYCQCFEEVLRQLRKVRARAVM</sequence>
<protein>
    <recommendedName>
        <fullName evidence="1">DUF7742 domain-containing protein</fullName>
    </recommendedName>
</protein>
<dbReference type="InterPro" id="IPR056644">
    <property type="entry name" value="DUF7742"/>
</dbReference>
<evidence type="ECO:0000313" key="2">
    <source>
        <dbReference type="EMBL" id="MBB4175663.1"/>
    </source>
</evidence>
<dbReference type="EMBL" id="JACIFU010000005">
    <property type="protein sequence ID" value="MBB4175663.1"/>
    <property type="molecule type" value="Genomic_DNA"/>
</dbReference>
<comment type="caution">
    <text evidence="2">The sequence shown here is derived from an EMBL/GenBank/DDBJ whole genome shotgun (WGS) entry which is preliminary data.</text>
</comment>
<gene>
    <name evidence="2" type="ORF">GGR93_003466</name>
</gene>
<evidence type="ECO:0000313" key="3">
    <source>
        <dbReference type="Proteomes" id="UP000565745"/>
    </source>
</evidence>
<dbReference type="Pfam" id="PF24891">
    <property type="entry name" value="DUF7742"/>
    <property type="match status" value="1"/>
</dbReference>
<dbReference type="AlphaFoldDB" id="A0A7W6MAV3"/>
<proteinExistence type="predicted"/>
<dbReference type="Proteomes" id="UP000565745">
    <property type="component" value="Unassembled WGS sequence"/>
</dbReference>
<accession>A0A7W6MAV3</accession>
<organism evidence="2 3">
    <name type="scientific">Sulfitobacter noctilucicola</name>
    <dbReference type="NCBI Taxonomy" id="1342301"/>
    <lineage>
        <taxon>Bacteria</taxon>
        <taxon>Pseudomonadati</taxon>
        <taxon>Pseudomonadota</taxon>
        <taxon>Alphaproteobacteria</taxon>
        <taxon>Rhodobacterales</taxon>
        <taxon>Roseobacteraceae</taxon>
        <taxon>Sulfitobacter</taxon>
    </lineage>
</organism>
<keyword evidence="3" id="KW-1185">Reference proteome</keyword>